<dbReference type="InterPro" id="IPR036286">
    <property type="entry name" value="LexA/Signal_pep-like_sf"/>
</dbReference>
<dbReference type="AlphaFoldDB" id="A0A1E2VCH7"/>
<reference evidence="9 10" key="1">
    <citation type="submission" date="2016-08" db="EMBL/GenBank/DDBJ databases">
        <authorList>
            <person name="Seilhamer J.J."/>
        </authorList>
    </citation>
    <scope>NUCLEOTIDE SEQUENCE [LARGE SCALE GENOMIC DNA]</scope>
    <source>
        <strain evidence="9 10">PH27A</strain>
    </source>
</reference>
<dbReference type="InterPro" id="IPR006197">
    <property type="entry name" value="Peptidase_S24_LexA"/>
</dbReference>
<dbReference type="GO" id="GO:0006355">
    <property type="term" value="P:regulation of DNA-templated transcription"/>
    <property type="evidence" value="ECO:0007669"/>
    <property type="project" value="InterPro"/>
</dbReference>
<evidence type="ECO:0000256" key="6">
    <source>
        <dbReference type="ARBA" id="ARBA00023236"/>
    </source>
</evidence>
<evidence type="ECO:0000256" key="1">
    <source>
        <dbReference type="ARBA" id="ARBA00007484"/>
    </source>
</evidence>
<dbReference type="CDD" id="cd06529">
    <property type="entry name" value="S24_LexA-like"/>
    <property type="match status" value="1"/>
</dbReference>
<gene>
    <name evidence="9" type="ORF">BFW38_14305</name>
</gene>
<keyword evidence="2" id="KW-0227">DNA damage</keyword>
<keyword evidence="10" id="KW-1185">Reference proteome</keyword>
<proteinExistence type="inferred from homology"/>
<dbReference type="GO" id="GO:0016787">
    <property type="term" value="F:hydrolase activity"/>
    <property type="evidence" value="ECO:0007669"/>
    <property type="project" value="UniProtKB-KW"/>
</dbReference>
<keyword evidence="5" id="KW-0234">DNA repair</keyword>
<accession>A0A1E2VCH7</accession>
<evidence type="ECO:0000256" key="2">
    <source>
        <dbReference type="ARBA" id="ARBA00022763"/>
    </source>
</evidence>
<evidence type="ECO:0000256" key="4">
    <source>
        <dbReference type="ARBA" id="ARBA00022813"/>
    </source>
</evidence>
<dbReference type="STRING" id="197479.BFW38_14305"/>
<dbReference type="InterPro" id="IPR015927">
    <property type="entry name" value="Peptidase_S24_S26A/B/C"/>
</dbReference>
<evidence type="ECO:0000256" key="5">
    <source>
        <dbReference type="ARBA" id="ARBA00023204"/>
    </source>
</evidence>
<comment type="similarity">
    <text evidence="1 7">Belongs to the peptidase S24 family.</text>
</comment>
<dbReference type="GO" id="GO:0003677">
    <property type="term" value="F:DNA binding"/>
    <property type="evidence" value="ECO:0007669"/>
    <property type="project" value="InterPro"/>
</dbReference>
<evidence type="ECO:0000313" key="9">
    <source>
        <dbReference type="EMBL" id="ODC04526.1"/>
    </source>
</evidence>
<keyword evidence="3 7" id="KW-0378">Hydrolase</keyword>
<dbReference type="GO" id="GO:0006281">
    <property type="term" value="P:DNA repair"/>
    <property type="evidence" value="ECO:0007669"/>
    <property type="project" value="UniProtKB-KW"/>
</dbReference>
<dbReference type="EMBL" id="MDTQ01000001">
    <property type="protein sequence ID" value="ODC04526.1"/>
    <property type="molecule type" value="Genomic_DNA"/>
</dbReference>
<dbReference type="SUPFAM" id="SSF51306">
    <property type="entry name" value="LexA/Signal peptidase"/>
    <property type="match status" value="1"/>
</dbReference>
<protein>
    <recommendedName>
        <fullName evidence="8">Peptidase S24/S26A/S26B/S26C domain-containing protein</fullName>
    </recommendedName>
</protein>
<comment type="caution">
    <text evidence="9">The sequence shown here is derived from an EMBL/GenBank/DDBJ whole genome shotgun (WGS) entry which is preliminary data.</text>
</comment>
<sequence length="143" mass="16240">MRCIMPAQTPTPPPLMLNRISAGFPSPATDYLDRPLDLNELCIQRPAATFFLRVEGNSMIEAGIFPDDILVVDRSLTARHGHIIIARLDQQFTVKELQLKPQPQLKAHHPHYPPILLNEFQDFEIFGVVTWNLHSLRNGLRAP</sequence>
<evidence type="ECO:0000259" key="8">
    <source>
        <dbReference type="Pfam" id="PF00717"/>
    </source>
</evidence>
<evidence type="ECO:0000256" key="3">
    <source>
        <dbReference type="ARBA" id="ARBA00022801"/>
    </source>
</evidence>
<dbReference type="OrthoDB" id="9787787at2"/>
<organism evidence="9 10">
    <name type="scientific">Terasakiispira papahanaumokuakeensis</name>
    <dbReference type="NCBI Taxonomy" id="197479"/>
    <lineage>
        <taxon>Bacteria</taxon>
        <taxon>Pseudomonadati</taxon>
        <taxon>Pseudomonadota</taxon>
        <taxon>Gammaproteobacteria</taxon>
        <taxon>Oceanospirillales</taxon>
        <taxon>Terasakiispira</taxon>
    </lineage>
</organism>
<dbReference type="InterPro" id="IPR039418">
    <property type="entry name" value="LexA-like"/>
</dbReference>
<name>A0A1E2VCH7_9GAMM</name>
<keyword evidence="4 7" id="KW-0068">Autocatalytic cleavage</keyword>
<dbReference type="PANTHER" id="PTHR33516">
    <property type="entry name" value="LEXA REPRESSOR"/>
    <property type="match status" value="1"/>
</dbReference>
<dbReference type="NCBIfam" id="NF007621">
    <property type="entry name" value="PRK10276.1"/>
    <property type="match status" value="1"/>
</dbReference>
<dbReference type="PRINTS" id="PR00726">
    <property type="entry name" value="LEXASERPTASE"/>
</dbReference>
<dbReference type="Proteomes" id="UP000094291">
    <property type="component" value="Unassembled WGS sequence"/>
</dbReference>
<evidence type="ECO:0000256" key="7">
    <source>
        <dbReference type="RuleBase" id="RU003991"/>
    </source>
</evidence>
<keyword evidence="6" id="KW-0742">SOS response</keyword>
<dbReference type="GO" id="GO:0009432">
    <property type="term" value="P:SOS response"/>
    <property type="evidence" value="ECO:0007669"/>
    <property type="project" value="UniProtKB-KW"/>
</dbReference>
<evidence type="ECO:0000313" key="10">
    <source>
        <dbReference type="Proteomes" id="UP000094291"/>
    </source>
</evidence>
<dbReference type="InterPro" id="IPR050077">
    <property type="entry name" value="LexA_repressor"/>
</dbReference>
<dbReference type="Pfam" id="PF00717">
    <property type="entry name" value="Peptidase_S24"/>
    <property type="match status" value="1"/>
</dbReference>
<feature type="domain" description="Peptidase S24/S26A/S26B/S26C" evidence="8">
    <location>
        <begin position="14"/>
        <end position="129"/>
    </location>
</feature>
<dbReference type="PANTHER" id="PTHR33516:SF2">
    <property type="entry name" value="LEXA REPRESSOR-RELATED"/>
    <property type="match status" value="1"/>
</dbReference>
<dbReference type="Gene3D" id="2.10.109.10">
    <property type="entry name" value="Umud Fragment, subunit A"/>
    <property type="match status" value="1"/>
</dbReference>